<keyword evidence="10" id="KW-0963">Cytoplasm</keyword>
<dbReference type="EC" id="3.1.26.4" evidence="4 10"/>
<dbReference type="SUPFAM" id="SSF53098">
    <property type="entry name" value="Ribonuclease H-like"/>
    <property type="match status" value="1"/>
</dbReference>
<dbReference type="Proteomes" id="UP000005709">
    <property type="component" value="Unassembled WGS sequence"/>
</dbReference>
<dbReference type="GO" id="GO:0004523">
    <property type="term" value="F:RNA-DNA hybrid ribonuclease activity"/>
    <property type="evidence" value="ECO:0007669"/>
    <property type="project" value="UniProtKB-UniRule"/>
</dbReference>
<protein>
    <recommendedName>
        <fullName evidence="4 10">Ribonuclease H</fullName>
        <shortName evidence="10">RNase H</shortName>
        <ecNumber evidence="4 10">3.1.26.4</ecNumber>
    </recommendedName>
</protein>
<evidence type="ECO:0000256" key="2">
    <source>
        <dbReference type="ARBA" id="ARBA00005300"/>
    </source>
</evidence>
<accession>C8PI56</accession>
<keyword evidence="5 10" id="KW-0540">Nuclease</keyword>
<dbReference type="CDD" id="cd09278">
    <property type="entry name" value="RNase_HI_prokaryote_like"/>
    <property type="match status" value="1"/>
</dbReference>
<feature type="binding site" evidence="10">
    <location>
        <position position="128"/>
    </location>
    <ligand>
        <name>Mg(2+)</name>
        <dbReference type="ChEBI" id="CHEBI:18420"/>
        <label>2</label>
    </ligand>
</feature>
<keyword evidence="13" id="KW-1185">Reference proteome</keyword>
<dbReference type="GO" id="GO:0005737">
    <property type="term" value="C:cytoplasm"/>
    <property type="evidence" value="ECO:0007669"/>
    <property type="project" value="UniProtKB-SubCell"/>
</dbReference>
<evidence type="ECO:0000256" key="10">
    <source>
        <dbReference type="HAMAP-Rule" id="MF_00042"/>
    </source>
</evidence>
<reference evidence="12 13" key="1">
    <citation type="submission" date="2009-07" db="EMBL/GenBank/DDBJ databases">
        <authorList>
            <person name="Madupu R."/>
            <person name="Sebastian Y."/>
            <person name="Durkin A.S."/>
            <person name="Torralba M."/>
            <person name="Methe B."/>
            <person name="Sutton G.G."/>
            <person name="Strausberg R.L."/>
            <person name="Nelson K.E."/>
        </authorList>
    </citation>
    <scope>NUCLEOTIDE SEQUENCE [LARGE SCALE GENOMIC DNA]</scope>
    <source>
        <strain evidence="12 13">RM3268</strain>
    </source>
</reference>
<dbReference type="InterPro" id="IPR012337">
    <property type="entry name" value="RNaseH-like_sf"/>
</dbReference>
<dbReference type="GO" id="GO:0043137">
    <property type="term" value="P:DNA replication, removal of RNA primer"/>
    <property type="evidence" value="ECO:0007669"/>
    <property type="project" value="TreeGrafter"/>
</dbReference>
<keyword evidence="6 10" id="KW-0479">Metal-binding</keyword>
<dbReference type="NCBIfam" id="NF001236">
    <property type="entry name" value="PRK00203.1"/>
    <property type="match status" value="1"/>
</dbReference>
<keyword evidence="8 10" id="KW-0378">Hydrolase</keyword>
<evidence type="ECO:0000256" key="3">
    <source>
        <dbReference type="ARBA" id="ARBA00011245"/>
    </source>
</evidence>
<dbReference type="AlphaFoldDB" id="C8PI56"/>
<gene>
    <name evidence="10 12" type="primary">rnhA</name>
    <name evidence="12" type="ORF">CAMGR0001_0037</name>
</gene>
<evidence type="ECO:0000259" key="11">
    <source>
        <dbReference type="PROSITE" id="PS50879"/>
    </source>
</evidence>
<evidence type="ECO:0000256" key="8">
    <source>
        <dbReference type="ARBA" id="ARBA00022801"/>
    </source>
</evidence>
<dbReference type="STRING" id="824.CGRAC_0131"/>
<dbReference type="InterPro" id="IPR022892">
    <property type="entry name" value="RNaseHI"/>
</dbReference>
<dbReference type="PROSITE" id="PS50879">
    <property type="entry name" value="RNASE_H_1"/>
    <property type="match status" value="1"/>
</dbReference>
<dbReference type="PANTHER" id="PTHR10642">
    <property type="entry name" value="RIBONUCLEASE H1"/>
    <property type="match status" value="1"/>
</dbReference>
<dbReference type="RefSeq" id="WP_005871475.1">
    <property type="nucleotide sequence ID" value="NZ_ACYG01000025.1"/>
</dbReference>
<feature type="binding site" evidence="10">
    <location>
        <position position="9"/>
    </location>
    <ligand>
        <name>Mg(2+)</name>
        <dbReference type="ChEBI" id="CHEBI:18420"/>
        <label>1</label>
    </ligand>
</feature>
<evidence type="ECO:0000256" key="1">
    <source>
        <dbReference type="ARBA" id="ARBA00000077"/>
    </source>
</evidence>
<evidence type="ECO:0000256" key="4">
    <source>
        <dbReference type="ARBA" id="ARBA00012180"/>
    </source>
</evidence>
<keyword evidence="9 10" id="KW-0460">Magnesium</keyword>
<feature type="domain" description="RNase H type-1" evidence="11">
    <location>
        <begin position="1"/>
        <end position="136"/>
    </location>
</feature>
<dbReference type="GO" id="GO:0003676">
    <property type="term" value="F:nucleic acid binding"/>
    <property type="evidence" value="ECO:0007669"/>
    <property type="project" value="InterPro"/>
</dbReference>
<keyword evidence="7 10" id="KW-0255">Endonuclease</keyword>
<dbReference type="Pfam" id="PF00075">
    <property type="entry name" value="RNase_H"/>
    <property type="match status" value="1"/>
</dbReference>
<sequence>MKSVKLFSDGSCLGNPGAGGWAYILQYGDAIKKASGAEAMTTNNQMELTAAIMGLSALKQPCRVELFTDSEYVVKAISSWLAKWVATDFKGKKNADLWRRYLAAAAPHEIKASWVKGHAGHPQNEECDAMARAAAEAIKG</sequence>
<comment type="caution">
    <text evidence="12">The sequence shown here is derived from an EMBL/GenBank/DDBJ whole genome shotgun (WGS) entry which is preliminary data.</text>
</comment>
<comment type="function">
    <text evidence="10">Endonuclease that specifically degrades the RNA of RNA-DNA hybrids.</text>
</comment>
<name>C8PI56_9BACT</name>
<evidence type="ECO:0000256" key="7">
    <source>
        <dbReference type="ARBA" id="ARBA00022759"/>
    </source>
</evidence>
<evidence type="ECO:0000256" key="9">
    <source>
        <dbReference type="ARBA" id="ARBA00022842"/>
    </source>
</evidence>
<evidence type="ECO:0000256" key="6">
    <source>
        <dbReference type="ARBA" id="ARBA00022723"/>
    </source>
</evidence>
<feature type="binding site" evidence="10">
    <location>
        <position position="47"/>
    </location>
    <ligand>
        <name>Mg(2+)</name>
        <dbReference type="ChEBI" id="CHEBI:18420"/>
        <label>1</label>
    </ligand>
</feature>
<comment type="cofactor">
    <cofactor evidence="10">
        <name>Mg(2+)</name>
        <dbReference type="ChEBI" id="CHEBI:18420"/>
    </cofactor>
    <text evidence="10">Binds 1 Mg(2+) ion per subunit. May bind a second metal ion at a regulatory site, or after substrate binding.</text>
</comment>
<dbReference type="eggNOG" id="COG0328">
    <property type="taxonomic scope" value="Bacteria"/>
</dbReference>
<comment type="catalytic activity">
    <reaction evidence="1 10">
        <text>Endonucleolytic cleavage to 5'-phosphomonoester.</text>
        <dbReference type="EC" id="3.1.26.4"/>
    </reaction>
</comment>
<comment type="similarity">
    <text evidence="2 10">Belongs to the RNase H family.</text>
</comment>
<dbReference type="Gene3D" id="3.30.420.10">
    <property type="entry name" value="Ribonuclease H-like superfamily/Ribonuclease H"/>
    <property type="match status" value="1"/>
</dbReference>
<dbReference type="EMBL" id="ACYG01000025">
    <property type="protein sequence ID" value="EEV17446.1"/>
    <property type="molecule type" value="Genomic_DNA"/>
</dbReference>
<dbReference type="GO" id="GO:0000287">
    <property type="term" value="F:magnesium ion binding"/>
    <property type="evidence" value="ECO:0007669"/>
    <property type="project" value="UniProtKB-UniRule"/>
</dbReference>
<evidence type="ECO:0000256" key="5">
    <source>
        <dbReference type="ARBA" id="ARBA00022722"/>
    </source>
</evidence>
<evidence type="ECO:0000313" key="13">
    <source>
        <dbReference type="Proteomes" id="UP000005709"/>
    </source>
</evidence>
<dbReference type="InterPro" id="IPR036397">
    <property type="entry name" value="RNaseH_sf"/>
</dbReference>
<dbReference type="InterPro" id="IPR002156">
    <property type="entry name" value="RNaseH_domain"/>
</dbReference>
<comment type="subunit">
    <text evidence="3 10">Monomer.</text>
</comment>
<dbReference type="PANTHER" id="PTHR10642:SF26">
    <property type="entry name" value="RIBONUCLEASE H1"/>
    <property type="match status" value="1"/>
</dbReference>
<dbReference type="OrthoDB" id="7845843at2"/>
<organism evidence="12 13">
    <name type="scientific">Campylobacter gracilis RM3268</name>
    <dbReference type="NCBI Taxonomy" id="553220"/>
    <lineage>
        <taxon>Bacteria</taxon>
        <taxon>Pseudomonadati</taxon>
        <taxon>Campylobacterota</taxon>
        <taxon>Epsilonproteobacteria</taxon>
        <taxon>Campylobacterales</taxon>
        <taxon>Campylobacteraceae</taxon>
        <taxon>Campylobacter</taxon>
    </lineage>
</organism>
<proteinExistence type="inferred from homology"/>
<comment type="subcellular location">
    <subcellularLocation>
        <location evidence="10">Cytoplasm</location>
    </subcellularLocation>
</comment>
<dbReference type="InterPro" id="IPR050092">
    <property type="entry name" value="RNase_H"/>
</dbReference>
<feature type="binding site" evidence="10">
    <location>
        <position position="69"/>
    </location>
    <ligand>
        <name>Mg(2+)</name>
        <dbReference type="ChEBI" id="CHEBI:18420"/>
        <label>1</label>
    </ligand>
</feature>
<dbReference type="HAMAP" id="MF_00042">
    <property type="entry name" value="RNase_H"/>
    <property type="match status" value="1"/>
</dbReference>
<evidence type="ECO:0000313" key="12">
    <source>
        <dbReference type="EMBL" id="EEV17446.1"/>
    </source>
</evidence>
<feature type="binding site" evidence="10">
    <location>
        <position position="9"/>
    </location>
    <ligand>
        <name>Mg(2+)</name>
        <dbReference type="ChEBI" id="CHEBI:18420"/>
        <label>2</label>
    </ligand>
</feature>